<evidence type="ECO:0000256" key="2">
    <source>
        <dbReference type="SAM" id="MobiDB-lite"/>
    </source>
</evidence>
<dbReference type="CTD" id="768193"/>
<dbReference type="OMA" id="VGHEGRQ"/>
<comment type="similarity">
    <text evidence="1">Belongs to the FAM167 (SEC) family.</text>
</comment>
<evidence type="ECO:0000313" key="3">
    <source>
        <dbReference type="Proteomes" id="UP000221080"/>
    </source>
</evidence>
<dbReference type="InterPro" id="IPR051771">
    <property type="entry name" value="FAM167_domain"/>
</dbReference>
<organism evidence="3 4">
    <name type="scientific">Ictalurus punctatus</name>
    <name type="common">Channel catfish</name>
    <name type="synonym">Silurus punctatus</name>
    <dbReference type="NCBI Taxonomy" id="7998"/>
    <lineage>
        <taxon>Eukaryota</taxon>
        <taxon>Metazoa</taxon>
        <taxon>Chordata</taxon>
        <taxon>Craniata</taxon>
        <taxon>Vertebrata</taxon>
        <taxon>Euteleostomi</taxon>
        <taxon>Actinopterygii</taxon>
        <taxon>Neopterygii</taxon>
        <taxon>Teleostei</taxon>
        <taxon>Ostariophysi</taxon>
        <taxon>Siluriformes</taxon>
        <taxon>Ictaluridae</taxon>
        <taxon>Ictalurus</taxon>
    </lineage>
</organism>
<feature type="region of interest" description="Disordered" evidence="2">
    <location>
        <begin position="1"/>
        <end position="26"/>
    </location>
</feature>
<evidence type="ECO:0000313" key="4">
    <source>
        <dbReference type="RefSeq" id="XP_017330989.1"/>
    </source>
</evidence>
<reference evidence="4" key="2">
    <citation type="submission" date="2025-08" db="UniProtKB">
        <authorList>
            <consortium name="RefSeq"/>
        </authorList>
    </citation>
    <scope>IDENTIFICATION</scope>
    <source>
        <tissue evidence="4">Blood</tissue>
    </source>
</reference>
<dbReference type="InterPro" id="IPR024280">
    <property type="entry name" value="FAM167"/>
</dbReference>
<dbReference type="RefSeq" id="XP_017330989.1">
    <property type="nucleotide sequence ID" value="XM_017475500.3"/>
</dbReference>
<evidence type="ECO:0000256" key="1">
    <source>
        <dbReference type="ARBA" id="ARBA00005489"/>
    </source>
</evidence>
<dbReference type="OrthoDB" id="5965452at2759"/>
<dbReference type="PANTHER" id="PTHR32289">
    <property type="entry name" value="PROTEIN FAM167A"/>
    <property type="match status" value="1"/>
</dbReference>
<keyword evidence="3" id="KW-1185">Reference proteome</keyword>
<dbReference type="GeneID" id="108269554"/>
<dbReference type="PANTHER" id="PTHR32289:SF3">
    <property type="entry name" value="PROTEIN FAM167A"/>
    <property type="match status" value="1"/>
</dbReference>
<proteinExistence type="inferred from homology"/>
<dbReference type="KEGG" id="ipu:108269554"/>
<sequence length="210" mass="24222">MSIKTMPVPQTLMVTRNKPDEDSGVSVTQDDHLSSLKALAEKLHLETKRPSHMEWRFQLESLRTKALETSVSVKEGHIRSWSSLKWTKSSLDFPVNKPQRHPPERLKGFGSVTEALEWLRKELREMRVQDQQLALQLMRLHGDLNKLKIEQACKQHRKMLNDATFELEERYEMLDLLCDVPVTSGFGLSAPLKLIGITKMNISSRRFSLC</sequence>
<accession>A0A2D0RKD9</accession>
<reference evidence="3" key="1">
    <citation type="journal article" date="2016" name="Nat. Commun.">
        <title>The channel catfish genome sequence provides insights into the evolution of scale formation in teleosts.</title>
        <authorList>
            <person name="Liu Z."/>
            <person name="Liu S."/>
            <person name="Yao J."/>
            <person name="Bao L."/>
            <person name="Zhang J."/>
            <person name="Li Y."/>
            <person name="Jiang C."/>
            <person name="Sun L."/>
            <person name="Wang R."/>
            <person name="Zhang Y."/>
            <person name="Zhou T."/>
            <person name="Zeng Q."/>
            <person name="Fu Q."/>
            <person name="Gao S."/>
            <person name="Li N."/>
            <person name="Koren S."/>
            <person name="Jiang Y."/>
            <person name="Zimin A."/>
            <person name="Xu P."/>
            <person name="Phillippy A.M."/>
            <person name="Geng X."/>
            <person name="Song L."/>
            <person name="Sun F."/>
            <person name="Li C."/>
            <person name="Wang X."/>
            <person name="Chen A."/>
            <person name="Jin Y."/>
            <person name="Yuan Z."/>
            <person name="Yang Y."/>
            <person name="Tan S."/>
            <person name="Peatman E."/>
            <person name="Lu J."/>
            <person name="Qin Z."/>
            <person name="Dunham R."/>
            <person name="Li Z."/>
            <person name="Sonstegard T."/>
            <person name="Feng J."/>
            <person name="Danzmann R.G."/>
            <person name="Schroeder S."/>
            <person name="Scheffler B."/>
            <person name="Duke M.V."/>
            <person name="Ballard L."/>
            <person name="Kucuktas H."/>
            <person name="Kaltenboeck L."/>
            <person name="Liu H."/>
            <person name="Armbruster J."/>
            <person name="Xie Y."/>
            <person name="Kirby M.L."/>
            <person name="Tian Y."/>
            <person name="Flanagan M.E."/>
            <person name="Mu W."/>
            <person name="Waldbieser G.C."/>
        </authorList>
    </citation>
    <scope>NUCLEOTIDE SEQUENCE [LARGE SCALE GENOMIC DNA]</scope>
    <source>
        <strain evidence="3">SDA103</strain>
    </source>
</reference>
<gene>
    <name evidence="4" type="primary">fam167aa</name>
</gene>
<dbReference type="Pfam" id="PF11652">
    <property type="entry name" value="FAM167"/>
    <property type="match status" value="1"/>
</dbReference>
<name>A0A2D0RKD9_ICTPU</name>
<protein>
    <submittedName>
        <fullName evidence="4">Protein FAM167A</fullName>
    </submittedName>
</protein>
<dbReference type="Proteomes" id="UP000221080">
    <property type="component" value="Chromosome 9"/>
</dbReference>
<dbReference type="AlphaFoldDB" id="A0A2D0RKD9"/>